<dbReference type="GeneID" id="7827475"/>
<gene>
    <name evidence="3" type="ORF">TTHERM_00141090</name>
</gene>
<sequence length="1739" mass="203549">MNMFIQTIDIYGNNYYQFTDRQGNKYKVYSETIPDELKFLGDPIKNQKFFDRLKIIATNNIYQLLQMKENELKHDCCSVRRDQFWLKYPLIPKSCIQFKTFEQYKNHISMVELISNINRQDFKQHCLKIYSYNPQKSEITVEQVSQNLLEVLSKIKVTEKNDFKKNFTYMLEVMFKKMLKKIDLLVNKVQIFQTDISFQNIILTTEGKWEFLSYATAIEIDSRKKTYYLPNKKAFIFEQYQKGGSYTQQQFFDSSLKSLILVIIQAILIVYGELKEPLTELNNESIYQYLNKIKNNKYVYDELIERINVILFPKADNSLYSIDKGSIQQKFQLFDSYIKEYQQIYKFFTDSSKLNIKFTELTNNIVSPQDQLLMLNQLRLLDSESQSIINDKFITYVNSHNDSINMIKQALLSYYGETAINQMESQDHAILVDNFINRIKVNNLPDKKQCFQMLPEIFNKEPIKQANYKENDSSGVINIYERDYLIACAILKHNKNIIKVSLKVSQENFQKQNDNVFESILNAFTENNIIQHFVCSFEDVQFNQEQFKFLSHALVNNTYCQIYELNFDRTNLQTQQINELKETLNNRQFTESLFISYKGSDFKKEFNDQFSIIREYEPNTGSFQDQIKQQISQLEQGNLEVEIQEQKPIQTKLKYPENKALATNPEISITHETSNIQLTSLSQSQPIYNLNNNANDTIHKKKKAQDKQELPNVQQQNIEIELSKLDNHYNQQNAQTSKNINNQVLSQKEANINQESSRLPALQQKQEEKQKGQVQHELNSNLENKGDDINSQQVSSLDNYMNSKSVNTQETSSQKENSQLTQAQAQNNQFKIDIIPEESFTPQDVGMGTSDTSSLFATKSENSQKNQVNVLHKSKISNEEINDSNSSQMIESIDSNIDSKNFENDTIHQFQSSQKSAFGIYIEPSSIKSQNYDIFEKISNNVNEELQNIKENSQDVDAGFQNQKINEAKSSNQVSENKSQVNQQSLTPSKLQQNQIQALDNQQRQLDSGLDYSDNNQKQILDKQENSNKQKINEIEESLNLTDSKLESVNKDQQNIQKELGQVEFQQYDNKNNDLQNVNEPELELEFNNLTSYLQQKDDNYKLEGKYQQLNESFINSDIISQPQNNYNRVNIQCIKDDVSVTQETQQTQTQNVLEDNYAKEIVQQVQKNTENKTINEEKINKIKLMSSNLSQENQTKSIETSLKKEEEQQENQKIHQIIVEKSQQISNSINQDSMKQNLFNEIHEETDVRIYNQNIGMHDSNKKEFQKNDILQIKQDVTVSSDIVSVSQSLQFKNQVQQEVQSMENLQQDINRDSLINQQEIKKKEIQKSNIFAIKEEVSVTQETQKTQPQKALVDNYIIDISQQVQINAQNQNNKEEKMNINDKLISKNESKENQSKSVDISLNNERKQQEKHNISQIIIEKSQVTSNNINQDYIKQNQLYEIKEESSVGIQNLNIGMNDVNKKDFQKNKIQQIKQDVSVSQDSVSQVQSIQFNIQVQQEVISQLEIQKKDIQKNNIYAIKEEVSVTNEIDSPRQSNKFNYQINQNFSLIENSSQLTQKEDQDVSQKNQISQQNSLLFLQNQDNPQLSTLSNSQKQNMLDILFDNQSQIYYDKEKNQDQNLQNIEQQSKSDNNQIDQEKQFFQNENYSLQNYQIQQFSQQHQEQQIDDYNLKEQITQKFDEIENDENDPQNEIYNRNQVICQNSNGFNFQEDLQHQADHQTIVQDIEQQDYSEENFSN</sequence>
<dbReference type="InParanoid" id="I7MI24"/>
<feature type="region of interest" description="Disordered" evidence="2">
    <location>
        <begin position="1388"/>
        <end position="1408"/>
    </location>
</feature>
<feature type="coiled-coil region" evidence="1">
    <location>
        <begin position="1021"/>
        <end position="1052"/>
    </location>
</feature>
<evidence type="ECO:0000313" key="4">
    <source>
        <dbReference type="Proteomes" id="UP000009168"/>
    </source>
</evidence>
<organism evidence="3 4">
    <name type="scientific">Tetrahymena thermophila (strain SB210)</name>
    <dbReference type="NCBI Taxonomy" id="312017"/>
    <lineage>
        <taxon>Eukaryota</taxon>
        <taxon>Sar</taxon>
        <taxon>Alveolata</taxon>
        <taxon>Ciliophora</taxon>
        <taxon>Intramacronucleata</taxon>
        <taxon>Oligohymenophorea</taxon>
        <taxon>Hymenostomatida</taxon>
        <taxon>Tetrahymenina</taxon>
        <taxon>Tetrahymenidae</taxon>
        <taxon>Tetrahymena</taxon>
    </lineage>
</organism>
<feature type="region of interest" description="Disordered" evidence="2">
    <location>
        <begin position="967"/>
        <end position="993"/>
    </location>
</feature>
<evidence type="ECO:0000256" key="1">
    <source>
        <dbReference type="SAM" id="Coils"/>
    </source>
</evidence>
<keyword evidence="4" id="KW-1185">Reference proteome</keyword>
<evidence type="ECO:0000313" key="3">
    <source>
        <dbReference type="EMBL" id="EAR90801.3"/>
    </source>
</evidence>
<feature type="compositionally biased region" description="Polar residues" evidence="2">
    <location>
        <begin position="967"/>
        <end position="990"/>
    </location>
</feature>
<dbReference type="Proteomes" id="UP000009168">
    <property type="component" value="Unassembled WGS sequence"/>
</dbReference>
<accession>I7MI24</accession>
<name>I7MI24_TETTS</name>
<evidence type="ECO:0008006" key="5">
    <source>
        <dbReference type="Google" id="ProtNLM"/>
    </source>
</evidence>
<reference evidence="4" key="1">
    <citation type="journal article" date="2006" name="PLoS Biol.">
        <title>Macronuclear genome sequence of the ciliate Tetrahymena thermophila, a model eukaryote.</title>
        <authorList>
            <person name="Eisen J.A."/>
            <person name="Coyne R.S."/>
            <person name="Wu M."/>
            <person name="Wu D."/>
            <person name="Thiagarajan M."/>
            <person name="Wortman J.R."/>
            <person name="Badger J.H."/>
            <person name="Ren Q."/>
            <person name="Amedeo P."/>
            <person name="Jones K.M."/>
            <person name="Tallon L.J."/>
            <person name="Delcher A.L."/>
            <person name="Salzberg S.L."/>
            <person name="Silva J.C."/>
            <person name="Haas B.J."/>
            <person name="Majoros W.H."/>
            <person name="Farzad M."/>
            <person name="Carlton J.M."/>
            <person name="Smith R.K. Jr."/>
            <person name="Garg J."/>
            <person name="Pearlman R.E."/>
            <person name="Karrer K.M."/>
            <person name="Sun L."/>
            <person name="Manning G."/>
            <person name="Elde N.C."/>
            <person name="Turkewitz A.P."/>
            <person name="Asai D.J."/>
            <person name="Wilkes D.E."/>
            <person name="Wang Y."/>
            <person name="Cai H."/>
            <person name="Collins K."/>
            <person name="Stewart B.A."/>
            <person name="Lee S.R."/>
            <person name="Wilamowska K."/>
            <person name="Weinberg Z."/>
            <person name="Ruzzo W.L."/>
            <person name="Wloga D."/>
            <person name="Gaertig J."/>
            <person name="Frankel J."/>
            <person name="Tsao C.-C."/>
            <person name="Gorovsky M.A."/>
            <person name="Keeling P.J."/>
            <person name="Waller R.F."/>
            <person name="Patron N.J."/>
            <person name="Cherry J.M."/>
            <person name="Stover N.A."/>
            <person name="Krieger C.J."/>
            <person name="del Toro C."/>
            <person name="Ryder H.F."/>
            <person name="Williamson S.C."/>
            <person name="Barbeau R.A."/>
            <person name="Hamilton E.P."/>
            <person name="Orias E."/>
        </authorList>
    </citation>
    <scope>NUCLEOTIDE SEQUENCE [LARGE SCALE GENOMIC DNA]</scope>
    <source>
        <strain evidence="4">SB210</strain>
    </source>
</reference>
<dbReference type="RefSeq" id="XP_001011046.3">
    <property type="nucleotide sequence ID" value="XM_001011046.3"/>
</dbReference>
<dbReference type="EMBL" id="GG662793">
    <property type="protein sequence ID" value="EAR90801.3"/>
    <property type="molecule type" value="Genomic_DNA"/>
</dbReference>
<keyword evidence="1" id="KW-0175">Coiled coil</keyword>
<protein>
    <recommendedName>
        <fullName evidence="5">Kinase domain protein</fullName>
    </recommendedName>
</protein>
<evidence type="ECO:0000256" key="2">
    <source>
        <dbReference type="SAM" id="MobiDB-lite"/>
    </source>
</evidence>
<proteinExistence type="predicted"/>
<dbReference type="KEGG" id="tet:TTHERM_00141090"/>